<comment type="caution">
    <text evidence="1">The sequence shown here is derived from an EMBL/GenBank/DDBJ whole genome shotgun (WGS) entry which is preliminary data.</text>
</comment>
<accession>A0A644YNZ1</accession>
<protein>
    <submittedName>
        <fullName evidence="1">Uncharacterized protein</fullName>
    </submittedName>
</protein>
<dbReference type="AlphaFoldDB" id="A0A644YNZ1"/>
<name>A0A644YNZ1_9ZZZZ</name>
<evidence type="ECO:0000313" key="1">
    <source>
        <dbReference type="EMBL" id="MPM30315.1"/>
    </source>
</evidence>
<dbReference type="EMBL" id="VSSQ01005754">
    <property type="protein sequence ID" value="MPM30315.1"/>
    <property type="molecule type" value="Genomic_DNA"/>
</dbReference>
<gene>
    <name evidence="1" type="ORF">SDC9_76863</name>
</gene>
<reference evidence="1" key="1">
    <citation type="submission" date="2019-08" db="EMBL/GenBank/DDBJ databases">
        <authorList>
            <person name="Kucharzyk K."/>
            <person name="Murdoch R.W."/>
            <person name="Higgins S."/>
            <person name="Loffler F."/>
        </authorList>
    </citation>
    <scope>NUCLEOTIDE SEQUENCE</scope>
</reference>
<proteinExistence type="predicted"/>
<sequence>MIDLAENGIADILNGLFRCHTEYVTLQIRDQHLQQDGAQIGHRKKYADVGRDIAHSKIIIHVNLDDARSHHIH</sequence>
<organism evidence="1">
    <name type="scientific">bioreactor metagenome</name>
    <dbReference type="NCBI Taxonomy" id="1076179"/>
    <lineage>
        <taxon>unclassified sequences</taxon>
        <taxon>metagenomes</taxon>
        <taxon>ecological metagenomes</taxon>
    </lineage>
</organism>